<evidence type="ECO:0000313" key="2">
    <source>
        <dbReference type="EMBL" id="CDO88372.1"/>
    </source>
</evidence>
<dbReference type="SUPFAM" id="SSF53335">
    <property type="entry name" value="S-adenosyl-L-methionine-dependent methyltransferases"/>
    <property type="match status" value="1"/>
</dbReference>
<protein>
    <submittedName>
        <fullName evidence="2">Methyltransferase FkbM</fullName>
    </submittedName>
</protein>
<dbReference type="InterPro" id="IPR052514">
    <property type="entry name" value="SAM-dependent_MTase"/>
</dbReference>
<dbReference type="eggNOG" id="COG2242">
    <property type="taxonomic scope" value="Bacteria"/>
</dbReference>
<dbReference type="STRING" id="47839.BN973_02736"/>
<feature type="domain" description="Methyltransferase FkbM" evidence="1">
    <location>
        <begin position="76"/>
        <end position="235"/>
    </location>
</feature>
<dbReference type="NCBIfam" id="TIGR01444">
    <property type="entry name" value="fkbM_fam"/>
    <property type="match status" value="1"/>
</dbReference>
<dbReference type="InterPro" id="IPR006342">
    <property type="entry name" value="FkbM_mtfrase"/>
</dbReference>
<dbReference type="HOGENOM" id="CLU_081183_0_0_11"/>
<reference evidence="2" key="2">
    <citation type="submission" date="2014-04" db="EMBL/GenBank/DDBJ databases">
        <authorList>
            <person name="Urmite Genomes U."/>
        </authorList>
    </citation>
    <scope>NUCLEOTIDE SEQUENCE</scope>
    <source>
        <strain evidence="2">DSM 44626</strain>
    </source>
</reference>
<dbReference type="Proteomes" id="UP000028880">
    <property type="component" value="Unassembled WGS sequence"/>
</dbReference>
<dbReference type="Gene3D" id="3.40.50.150">
    <property type="entry name" value="Vaccinia Virus protein VP39"/>
    <property type="match status" value="1"/>
</dbReference>
<dbReference type="EMBL" id="HG964446">
    <property type="protein sequence ID" value="CDO88372.1"/>
    <property type="molecule type" value="Genomic_DNA"/>
</dbReference>
<dbReference type="Pfam" id="PF05050">
    <property type="entry name" value="Methyltransf_21"/>
    <property type="match status" value="1"/>
</dbReference>
<dbReference type="InterPro" id="IPR029063">
    <property type="entry name" value="SAM-dependent_MTases_sf"/>
</dbReference>
<organism evidence="2">
    <name type="scientific">Mycobacterium triplex</name>
    <dbReference type="NCBI Taxonomy" id="47839"/>
    <lineage>
        <taxon>Bacteria</taxon>
        <taxon>Bacillati</taxon>
        <taxon>Actinomycetota</taxon>
        <taxon>Actinomycetes</taxon>
        <taxon>Mycobacteriales</taxon>
        <taxon>Mycobacteriaceae</taxon>
        <taxon>Mycobacterium</taxon>
        <taxon>Mycobacterium simiae complex</taxon>
    </lineage>
</organism>
<sequence>MKSIRQVAAGVKTRVNEYFYKRQLPMVVTLTDFETAGVRFEISNLVETFRVLEHGGETEYTGAMLQDLRNDDVLFDIGANIGMVALHAAKICRTVAFEPDPAIQRRLKVNSALNPDRAFTLEPIAISDTDGSVVLYTDGDDGNSPSLVHQRGESGSVTVTARTLDSLCAEGRLPHPTVLKLDVEGAEILALRGAQQLLTGPRRPRALFIEVHDTFLPGFGSSADEVNKMLEDLGYTNAVYRAERWDQTHLILHAS</sequence>
<name>A0A024JYE4_9MYCO</name>
<dbReference type="AlphaFoldDB" id="A0A024JYE4"/>
<evidence type="ECO:0000259" key="1">
    <source>
        <dbReference type="Pfam" id="PF05050"/>
    </source>
</evidence>
<keyword evidence="2" id="KW-0489">Methyltransferase</keyword>
<dbReference type="GO" id="GO:0008168">
    <property type="term" value="F:methyltransferase activity"/>
    <property type="evidence" value="ECO:0007669"/>
    <property type="project" value="UniProtKB-KW"/>
</dbReference>
<keyword evidence="2" id="KW-0808">Transferase</keyword>
<accession>A0A024JYE4</accession>
<gene>
    <name evidence="2" type="ORF">BN973_02736</name>
</gene>
<proteinExistence type="predicted"/>
<dbReference type="PANTHER" id="PTHR34203:SF15">
    <property type="entry name" value="SLL1173 PROTEIN"/>
    <property type="match status" value="1"/>
</dbReference>
<reference evidence="2" key="1">
    <citation type="journal article" date="2014" name="Genome Announc.">
        <title>Draft Genome Sequence of Mycobacterium triplex DSM 44626.</title>
        <authorList>
            <person name="Sassi M."/>
            <person name="Croce O."/>
            <person name="Robert C."/>
            <person name="Raoult D."/>
            <person name="Drancourt M."/>
        </authorList>
    </citation>
    <scope>NUCLEOTIDE SEQUENCE [LARGE SCALE GENOMIC DNA]</scope>
    <source>
        <strain evidence="2">DSM 44626</strain>
    </source>
</reference>
<dbReference type="GO" id="GO:0032259">
    <property type="term" value="P:methylation"/>
    <property type="evidence" value="ECO:0007669"/>
    <property type="project" value="UniProtKB-KW"/>
</dbReference>
<dbReference type="PANTHER" id="PTHR34203">
    <property type="entry name" value="METHYLTRANSFERASE, FKBM FAMILY PROTEIN"/>
    <property type="match status" value="1"/>
</dbReference>